<keyword evidence="3" id="KW-1185">Reference proteome</keyword>
<keyword evidence="1" id="KW-1133">Transmembrane helix</keyword>
<proteinExistence type="predicted"/>
<name>A0A344LXG8_9FLAO</name>
<dbReference type="KEGG" id="ffl:HYN86_19275"/>
<dbReference type="InterPro" id="IPR036927">
    <property type="entry name" value="Cyt_c_oxase-like_su1_sf"/>
</dbReference>
<feature type="transmembrane region" description="Helical" evidence="1">
    <location>
        <begin position="122"/>
        <end position="148"/>
    </location>
</feature>
<accession>A0A344LXG8</accession>
<reference evidence="2 3" key="1">
    <citation type="submission" date="2018-06" db="EMBL/GenBank/DDBJ databases">
        <title>Genome sequencing of Flavobacterium.</title>
        <authorList>
            <person name="Baek M.-G."/>
            <person name="Yi H."/>
        </authorList>
    </citation>
    <scope>NUCLEOTIDE SEQUENCE [LARGE SCALE GENOMIC DNA]</scope>
    <source>
        <strain evidence="2 3">HYN0086</strain>
    </source>
</reference>
<sequence>MNLKKIKVYLLFWIVAVLIIMIGIVQNNNPKVFFDINIHDTYYVMSNFDSTIFISVCFFLMGAGYWIVQKLFKKKLVRFLTLVHSIILMGSFLLYWIIFFFNRRTQIDPNFPLFDDSQSVNIVLVSELLLIVFVATPIYIINLLIGIFRKSKTE</sequence>
<organism evidence="2 3">
    <name type="scientific">Flavobacterium fluviale</name>
    <dbReference type="NCBI Taxonomy" id="2249356"/>
    <lineage>
        <taxon>Bacteria</taxon>
        <taxon>Pseudomonadati</taxon>
        <taxon>Bacteroidota</taxon>
        <taxon>Flavobacteriia</taxon>
        <taxon>Flavobacteriales</taxon>
        <taxon>Flavobacteriaceae</taxon>
        <taxon>Flavobacterium</taxon>
    </lineage>
</organism>
<keyword evidence="1" id="KW-0812">Transmembrane</keyword>
<evidence type="ECO:0000256" key="1">
    <source>
        <dbReference type="SAM" id="Phobius"/>
    </source>
</evidence>
<evidence type="ECO:0008006" key="4">
    <source>
        <dbReference type="Google" id="ProtNLM"/>
    </source>
</evidence>
<gene>
    <name evidence="2" type="ORF">HYN86_19275</name>
</gene>
<evidence type="ECO:0000313" key="2">
    <source>
        <dbReference type="EMBL" id="AXB58610.1"/>
    </source>
</evidence>
<feature type="transmembrane region" description="Helical" evidence="1">
    <location>
        <begin position="80"/>
        <end position="102"/>
    </location>
</feature>
<dbReference type="RefSeq" id="WP_113679518.1">
    <property type="nucleotide sequence ID" value="NZ_CP030261.1"/>
</dbReference>
<evidence type="ECO:0000313" key="3">
    <source>
        <dbReference type="Proteomes" id="UP000251561"/>
    </source>
</evidence>
<feature type="transmembrane region" description="Helical" evidence="1">
    <location>
        <begin position="7"/>
        <end position="25"/>
    </location>
</feature>
<feature type="transmembrane region" description="Helical" evidence="1">
    <location>
        <begin position="50"/>
        <end position="68"/>
    </location>
</feature>
<dbReference type="OrthoDB" id="1376924at2"/>
<dbReference type="Gene3D" id="1.20.210.10">
    <property type="entry name" value="Cytochrome c oxidase-like, subunit I domain"/>
    <property type="match status" value="1"/>
</dbReference>
<dbReference type="EMBL" id="CP030261">
    <property type="protein sequence ID" value="AXB58610.1"/>
    <property type="molecule type" value="Genomic_DNA"/>
</dbReference>
<protein>
    <recommendedName>
        <fullName evidence="4">Cytochrome C and Quinol oxidase polypeptide I</fullName>
    </recommendedName>
</protein>
<dbReference type="Proteomes" id="UP000251561">
    <property type="component" value="Chromosome"/>
</dbReference>
<dbReference type="AlphaFoldDB" id="A0A344LXG8"/>
<dbReference type="SUPFAM" id="SSF81442">
    <property type="entry name" value="Cytochrome c oxidase subunit I-like"/>
    <property type="match status" value="1"/>
</dbReference>
<keyword evidence="1" id="KW-0472">Membrane</keyword>